<keyword evidence="7" id="KW-0865">Zymogen</keyword>
<dbReference type="InterPro" id="IPR001506">
    <property type="entry name" value="Peptidase_M12A"/>
</dbReference>
<evidence type="ECO:0000313" key="14">
    <source>
        <dbReference type="RefSeq" id="XP_018019470.1"/>
    </source>
</evidence>
<dbReference type="Pfam" id="PF01400">
    <property type="entry name" value="Astacin"/>
    <property type="match status" value="1"/>
</dbReference>
<dbReference type="GeneID" id="108675928"/>
<dbReference type="InterPro" id="IPR031305">
    <property type="entry name" value="Casein_CS"/>
</dbReference>
<feature type="binding site" evidence="10">
    <location>
        <position position="141"/>
    </location>
    <ligand>
        <name>Zn(2+)</name>
        <dbReference type="ChEBI" id="CHEBI:29105"/>
        <note>catalytic</note>
    </ligand>
</feature>
<dbReference type="InterPro" id="IPR024079">
    <property type="entry name" value="MetalloPept_cat_dom_sf"/>
</dbReference>
<evidence type="ECO:0000259" key="12">
    <source>
        <dbReference type="PROSITE" id="PS51864"/>
    </source>
</evidence>
<dbReference type="Proteomes" id="UP000694843">
    <property type="component" value="Unplaced"/>
</dbReference>
<evidence type="ECO:0000313" key="13">
    <source>
        <dbReference type="Proteomes" id="UP000694843"/>
    </source>
</evidence>
<evidence type="ECO:0000256" key="7">
    <source>
        <dbReference type="ARBA" id="ARBA00023145"/>
    </source>
</evidence>
<gene>
    <name evidence="14" type="primary">LOC108675928</name>
</gene>
<feature type="chain" id="PRO_5034296331" description="Metalloendopeptidase" evidence="11">
    <location>
        <begin position="17"/>
        <end position="240"/>
    </location>
</feature>
<dbReference type="PANTHER" id="PTHR10127:SF814">
    <property type="entry name" value="MEPRIN A SUBUNIT BETA"/>
    <property type="match status" value="1"/>
</dbReference>
<evidence type="ECO:0000256" key="8">
    <source>
        <dbReference type="ARBA" id="ARBA00023157"/>
    </source>
</evidence>
<dbReference type="SUPFAM" id="SSF55486">
    <property type="entry name" value="Metalloproteases ('zincins'), catalytic domain"/>
    <property type="match status" value="1"/>
</dbReference>
<dbReference type="AlphaFoldDB" id="A0A8B7P0I4"/>
<keyword evidence="2 10" id="KW-0479">Metal-binding</keyword>
<dbReference type="CDD" id="cd04280">
    <property type="entry name" value="ZnMc_astacin_like"/>
    <property type="match status" value="1"/>
</dbReference>
<keyword evidence="3 11" id="KW-0732">Signal</keyword>
<dbReference type="PANTHER" id="PTHR10127">
    <property type="entry name" value="DISCOIDIN, CUB, EGF, LAMININ , AND ZINC METALLOPROTEASE DOMAIN CONTAINING"/>
    <property type="match status" value="1"/>
</dbReference>
<keyword evidence="1 10" id="KW-0645">Protease</keyword>
<evidence type="ECO:0000256" key="2">
    <source>
        <dbReference type="ARBA" id="ARBA00022723"/>
    </source>
</evidence>
<keyword evidence="4 10" id="KW-0378">Hydrolase</keyword>
<dbReference type="Gene3D" id="3.40.390.10">
    <property type="entry name" value="Collagenase (Catalytic Domain)"/>
    <property type="match status" value="1"/>
</dbReference>
<dbReference type="OrthoDB" id="291007at2759"/>
<feature type="domain" description="Peptidase M12A" evidence="12">
    <location>
        <begin position="43"/>
        <end position="240"/>
    </location>
</feature>
<dbReference type="EC" id="3.4.24.-" evidence="11"/>
<feature type="signal peptide" evidence="11">
    <location>
        <begin position="1"/>
        <end position="16"/>
    </location>
</feature>
<reference evidence="14" key="1">
    <citation type="submission" date="2025-08" db="UniProtKB">
        <authorList>
            <consortium name="RefSeq"/>
        </authorList>
    </citation>
    <scope>IDENTIFICATION</scope>
    <source>
        <tissue evidence="14">Whole organism</tissue>
    </source>
</reference>
<feature type="binding site" evidence="10">
    <location>
        <position position="147"/>
    </location>
    <ligand>
        <name>Zn(2+)</name>
        <dbReference type="ChEBI" id="CHEBI:29105"/>
        <note>catalytic</note>
    </ligand>
</feature>
<dbReference type="PROSITE" id="PS51864">
    <property type="entry name" value="ASTACIN"/>
    <property type="match status" value="1"/>
</dbReference>
<sequence length="240" mass="27169">MKLLIVLACLLAAAFATPLAVRKDNPDERYFDIKGPTRPMTKNGLIDESYRWPNGRVPFVIAASVSAAQEVAIRKAMSDYNTLTNGCIQFVDRNGEADYVRIVYQEEGCWSYVGRLGGMQEINYPTWCTDSYGSTMHEMLHTLGFYHEQSASNRDDYVTIQWDNIQAGAEHNFDKYPDTVITDFGYGYDYESVMHYSQFAFSSNGLRTIITTDPAYQSVIGQRDGLSTIDLNKLKAMYNC</sequence>
<evidence type="ECO:0000256" key="5">
    <source>
        <dbReference type="ARBA" id="ARBA00022833"/>
    </source>
</evidence>
<evidence type="ECO:0000256" key="3">
    <source>
        <dbReference type="ARBA" id="ARBA00022729"/>
    </source>
</evidence>
<evidence type="ECO:0000256" key="1">
    <source>
        <dbReference type="ARBA" id="ARBA00022670"/>
    </source>
</evidence>
<protein>
    <recommendedName>
        <fullName evidence="11">Metalloendopeptidase</fullName>
        <ecNumber evidence="11">3.4.24.-</ecNumber>
    </recommendedName>
</protein>
<dbReference type="PRINTS" id="PR00480">
    <property type="entry name" value="ASTACIN"/>
</dbReference>
<dbReference type="SMART" id="SM00235">
    <property type="entry name" value="ZnMc"/>
    <property type="match status" value="1"/>
</dbReference>
<evidence type="ECO:0000256" key="10">
    <source>
        <dbReference type="PROSITE-ProRule" id="PRU01211"/>
    </source>
</evidence>
<dbReference type="GO" id="GO:0006508">
    <property type="term" value="P:proteolysis"/>
    <property type="evidence" value="ECO:0007669"/>
    <property type="project" value="UniProtKB-KW"/>
</dbReference>
<dbReference type="GO" id="GO:0008270">
    <property type="term" value="F:zinc ion binding"/>
    <property type="evidence" value="ECO:0007669"/>
    <property type="project" value="UniProtKB-UniRule"/>
</dbReference>
<feature type="active site" evidence="10">
    <location>
        <position position="138"/>
    </location>
</feature>
<proteinExistence type="predicted"/>
<evidence type="ECO:0000256" key="11">
    <source>
        <dbReference type="RuleBase" id="RU361183"/>
    </source>
</evidence>
<keyword evidence="8" id="KW-1015">Disulfide bond</keyword>
<dbReference type="InterPro" id="IPR006026">
    <property type="entry name" value="Peptidase_Metallo"/>
</dbReference>
<accession>A0A8B7P0I4</accession>
<keyword evidence="5 10" id="KW-0862">Zinc</keyword>
<dbReference type="PROSITE" id="PS00306">
    <property type="entry name" value="CASEIN_ALPHA_BETA"/>
    <property type="match status" value="1"/>
</dbReference>
<dbReference type="FunFam" id="3.40.390.10:FF:000015">
    <property type="entry name" value="Meprin A subunit"/>
    <property type="match status" value="1"/>
</dbReference>
<evidence type="ECO:0000256" key="4">
    <source>
        <dbReference type="ARBA" id="ARBA00022801"/>
    </source>
</evidence>
<organism evidence="13 14">
    <name type="scientific">Hyalella azteca</name>
    <name type="common">Amphipod</name>
    <dbReference type="NCBI Taxonomy" id="294128"/>
    <lineage>
        <taxon>Eukaryota</taxon>
        <taxon>Metazoa</taxon>
        <taxon>Ecdysozoa</taxon>
        <taxon>Arthropoda</taxon>
        <taxon>Crustacea</taxon>
        <taxon>Multicrustacea</taxon>
        <taxon>Malacostraca</taxon>
        <taxon>Eumalacostraca</taxon>
        <taxon>Peracarida</taxon>
        <taxon>Amphipoda</taxon>
        <taxon>Senticaudata</taxon>
        <taxon>Talitrida</taxon>
        <taxon>Talitroidea</taxon>
        <taxon>Hyalellidae</taxon>
        <taxon>Hyalella</taxon>
    </lineage>
</organism>
<keyword evidence="13" id="KW-1185">Reference proteome</keyword>
<dbReference type="RefSeq" id="XP_018019470.1">
    <property type="nucleotide sequence ID" value="XM_018163981.2"/>
</dbReference>
<keyword evidence="6 10" id="KW-0482">Metalloprotease</keyword>
<dbReference type="KEGG" id="hazt:108675928"/>
<dbReference type="OMA" id="NTHNIYI"/>
<comment type="cofactor">
    <cofactor evidence="10 11">
        <name>Zn(2+)</name>
        <dbReference type="ChEBI" id="CHEBI:29105"/>
    </cofactor>
    <text evidence="10 11">Binds 1 zinc ion per subunit.</text>
</comment>
<dbReference type="GO" id="GO:0004222">
    <property type="term" value="F:metalloendopeptidase activity"/>
    <property type="evidence" value="ECO:0007669"/>
    <property type="project" value="UniProtKB-UniRule"/>
</dbReference>
<evidence type="ECO:0000256" key="6">
    <source>
        <dbReference type="ARBA" id="ARBA00023049"/>
    </source>
</evidence>
<feature type="binding site" evidence="10">
    <location>
        <position position="137"/>
    </location>
    <ligand>
        <name>Zn(2+)</name>
        <dbReference type="ChEBI" id="CHEBI:29105"/>
        <note>catalytic</note>
    </ligand>
</feature>
<dbReference type="InterPro" id="IPR034035">
    <property type="entry name" value="Astacin-like_dom"/>
</dbReference>
<keyword evidence="9" id="KW-0325">Glycoprotein</keyword>
<comment type="caution">
    <text evidence="10">Lacks conserved residue(s) required for the propagation of feature annotation.</text>
</comment>
<evidence type="ECO:0000256" key="9">
    <source>
        <dbReference type="ARBA" id="ARBA00023180"/>
    </source>
</evidence>
<name>A0A8B7P0I4_HYAAZ</name>